<dbReference type="RefSeq" id="WP_006066109.1">
    <property type="nucleotide sequence ID" value="NZ_CP031305.1"/>
</dbReference>
<evidence type="ECO:0000313" key="3">
    <source>
        <dbReference type="Proteomes" id="UP000296822"/>
    </source>
</evidence>
<evidence type="ECO:0000313" key="2">
    <source>
        <dbReference type="EMBL" id="QCC54004.1"/>
    </source>
</evidence>
<dbReference type="AlphaFoldDB" id="A0A4D6HIK7"/>
<dbReference type="KEGG" id="nbg:DV706_05555"/>
<dbReference type="Pfam" id="PF18545">
    <property type="entry name" value="HalOD1"/>
    <property type="match status" value="1"/>
</dbReference>
<feature type="domain" description="Halobacterial output" evidence="1">
    <location>
        <begin position="13"/>
        <end position="86"/>
    </location>
</feature>
<reference evidence="2 3" key="1">
    <citation type="journal article" date="2019" name="Nat. Commun.">
        <title>A new type of DNA phosphorothioation-based antiviral system in archaea.</title>
        <authorList>
            <person name="Xiong L."/>
            <person name="Liu S."/>
            <person name="Chen S."/>
            <person name="Xiao Y."/>
            <person name="Zhu B."/>
            <person name="Gao Y."/>
            <person name="Zhang Y."/>
            <person name="Chen B."/>
            <person name="Luo J."/>
            <person name="Deng Z."/>
            <person name="Chen X."/>
            <person name="Wang L."/>
            <person name="Chen S."/>
        </authorList>
    </citation>
    <scope>NUCLEOTIDE SEQUENCE [LARGE SCALE GENOMIC DNA]</scope>
    <source>
        <strain evidence="2 3">JCM 10635</strain>
    </source>
</reference>
<dbReference type="GeneID" id="39850708"/>
<accession>A0A4D6HIK7</accession>
<proteinExistence type="predicted"/>
<gene>
    <name evidence="2" type="ORF">DV706_05555</name>
</gene>
<evidence type="ECO:0000259" key="1">
    <source>
        <dbReference type="Pfam" id="PF18545"/>
    </source>
</evidence>
<protein>
    <recommendedName>
        <fullName evidence="1">Halobacterial output domain-containing protein</fullName>
    </recommendedName>
</protein>
<dbReference type="InterPro" id="IPR040624">
    <property type="entry name" value="HalOD1"/>
</dbReference>
<dbReference type="Proteomes" id="UP000296822">
    <property type="component" value="Chromosome"/>
</dbReference>
<sequence length="89" mass="9539">MSSTGSSKRDGNRDSVTDAIVTAVADAEGVDVLELPPLWDVVNPDALETAFSPSKRDRSVNRAGQIAFIYCGYRVLVEYGDSVTVSLES</sequence>
<name>A0A4D6HIK7_9EURY</name>
<organism evidence="2 3">
    <name type="scientific">Natronorubrum bangense</name>
    <dbReference type="NCBI Taxonomy" id="61858"/>
    <lineage>
        <taxon>Archaea</taxon>
        <taxon>Methanobacteriati</taxon>
        <taxon>Methanobacteriota</taxon>
        <taxon>Stenosarchaea group</taxon>
        <taxon>Halobacteria</taxon>
        <taxon>Halobacteriales</taxon>
        <taxon>Natrialbaceae</taxon>
        <taxon>Natronorubrum</taxon>
    </lineage>
</organism>
<dbReference type="EMBL" id="CP031305">
    <property type="protein sequence ID" value="QCC54004.1"/>
    <property type="molecule type" value="Genomic_DNA"/>
</dbReference>